<sequence length="47" mass="5234">MILPRRSPRRDGRRFLPPDPCVLPGRASAAACCGKILRLFFLFSGFA</sequence>
<dbReference type="AlphaFoldDB" id="A0A1C3K036"/>
<dbReference type="Proteomes" id="UP000078558">
    <property type="component" value="Chromosome I"/>
</dbReference>
<reference evidence="2 3" key="2">
    <citation type="submission" date="2017-08" db="EMBL/GenBank/DDBJ databases">
        <authorList>
            <person name="de Groot N.N."/>
        </authorList>
    </citation>
    <scope>NUCLEOTIDE SEQUENCE [LARGE SCALE GENOMIC DNA]</scope>
    <source>
        <strain evidence="2">Orrdi1</strain>
    </source>
</reference>
<proteinExistence type="predicted"/>
<keyword evidence="3" id="KW-1185">Reference proteome</keyword>
<protein>
    <submittedName>
        <fullName evidence="1">Uncharacterized protein</fullName>
    </submittedName>
</protein>
<dbReference type="EMBL" id="LT907988">
    <property type="protein sequence ID" value="SOE50650.1"/>
    <property type="molecule type" value="Genomic_DNA"/>
</dbReference>
<reference evidence="1 3" key="1">
    <citation type="submission" date="2016-06" db="EMBL/GenBank/DDBJ databases">
        <authorList>
            <person name="Kjaerup R.B."/>
            <person name="Dalgaard T.S."/>
            <person name="Juul-Madsen H.R."/>
        </authorList>
    </citation>
    <scope>NUCLEOTIDE SEQUENCE [LARGE SCALE GENOMIC DNA]</scope>
    <source>
        <strain evidence="1">Orrdi1</strain>
    </source>
</reference>
<dbReference type="EMBL" id="FLRC01000011">
    <property type="protein sequence ID" value="SBT24869.1"/>
    <property type="molecule type" value="Genomic_DNA"/>
</dbReference>
<evidence type="ECO:0000313" key="3">
    <source>
        <dbReference type="Proteomes" id="UP000078558"/>
    </source>
</evidence>
<evidence type="ECO:0000313" key="2">
    <source>
        <dbReference type="EMBL" id="SOE50650.1"/>
    </source>
</evidence>
<name>A0A1C3K036_9BURK</name>
<dbReference type="KEGG" id="odi:ODI_R2866"/>
<accession>A0A1C3K036</accession>
<organism evidence="1 3">
    <name type="scientific">Orrella dioscoreae</name>
    <dbReference type="NCBI Taxonomy" id="1851544"/>
    <lineage>
        <taxon>Bacteria</taxon>
        <taxon>Pseudomonadati</taxon>
        <taxon>Pseudomonadota</taxon>
        <taxon>Betaproteobacteria</taxon>
        <taxon>Burkholderiales</taxon>
        <taxon>Alcaligenaceae</taxon>
        <taxon>Orrella</taxon>
    </lineage>
</organism>
<gene>
    <name evidence="1" type="ORF">ODI_02940</name>
    <name evidence="2" type="ORF">ODI_R2866</name>
</gene>
<dbReference type="STRING" id="1851544.ODI_02940"/>
<evidence type="ECO:0000313" key="1">
    <source>
        <dbReference type="EMBL" id="SBT24869.1"/>
    </source>
</evidence>